<dbReference type="WBParaSite" id="sdigi.contig28.g2195.t1">
    <property type="protein sequence ID" value="sdigi.contig28.g2195.t1"/>
    <property type="gene ID" value="sdigi.contig28.g2195"/>
</dbReference>
<evidence type="ECO:0000313" key="1">
    <source>
        <dbReference type="Proteomes" id="UP000887581"/>
    </source>
</evidence>
<protein>
    <submittedName>
        <fullName evidence="2">Lipoyl-binding domain-containing protein</fullName>
    </submittedName>
</protein>
<evidence type="ECO:0000313" key="2">
    <source>
        <dbReference type="WBParaSite" id="sdigi.contig28.g2195.t1"/>
    </source>
</evidence>
<organism evidence="1 2">
    <name type="scientific">Setaria digitata</name>
    <dbReference type="NCBI Taxonomy" id="48799"/>
    <lineage>
        <taxon>Eukaryota</taxon>
        <taxon>Metazoa</taxon>
        <taxon>Ecdysozoa</taxon>
        <taxon>Nematoda</taxon>
        <taxon>Chromadorea</taxon>
        <taxon>Rhabditida</taxon>
        <taxon>Spirurina</taxon>
        <taxon>Spiruromorpha</taxon>
        <taxon>Filarioidea</taxon>
        <taxon>Setariidae</taxon>
        <taxon>Setaria</taxon>
    </lineage>
</organism>
<dbReference type="Gene3D" id="2.40.50.100">
    <property type="match status" value="1"/>
</dbReference>
<name>A0A915PSI6_9BILA</name>
<proteinExistence type="predicted"/>
<accession>A0A915PSI6</accession>
<dbReference type="Proteomes" id="UP000887581">
    <property type="component" value="Unplaced"/>
</dbReference>
<keyword evidence="1" id="KW-1185">Reference proteome</keyword>
<reference evidence="2" key="1">
    <citation type="submission" date="2022-11" db="UniProtKB">
        <authorList>
            <consortium name="WormBaseParasite"/>
        </authorList>
    </citation>
    <scope>IDENTIFICATION</scope>
</reference>
<sequence>MRILFPLFRLRQQILHCGRPATHVEIPSGGSMASCTNNCIVLLRTSTLTYSIVRNLLRPRRNIPFRGIYKKEGDLVRKDDLLVYLKRDRAGQLLLKAMLDGRVMITQEKINPDFSIPEMLVYEDMDEIYKLTFNVLPLEMSQSFRNSPLVKLLFAS</sequence>
<dbReference type="AlphaFoldDB" id="A0A915PSI6"/>